<protein>
    <submittedName>
        <fullName evidence="1">Uncharacterized protein</fullName>
    </submittedName>
</protein>
<evidence type="ECO:0000313" key="1">
    <source>
        <dbReference type="EMBL" id="EHC58028.1"/>
    </source>
</evidence>
<proteinExistence type="predicted"/>
<dbReference type="EMBL" id="AFCO01000815">
    <property type="protein sequence ID" value="EHC58028.1"/>
    <property type="molecule type" value="Genomic_DNA"/>
</dbReference>
<dbReference type="BioCyc" id="SENT913075:G120P-5159-MONOMER"/>
<dbReference type="AlphaFoldDB" id="G5NCY0"/>
<dbReference type="Proteomes" id="UP000003532">
    <property type="component" value="Unassembled WGS sequence"/>
</dbReference>
<sequence length="30" mass="3617">MFDRGRATSLLLFEHVHAESRDRARRWSIC</sequence>
<gene>
    <name evidence="1" type="ORF">LTSEINV_2468</name>
</gene>
<evidence type="ECO:0000313" key="2">
    <source>
        <dbReference type="Proteomes" id="UP000003532"/>
    </source>
</evidence>
<name>G5NCY0_SALET</name>
<comment type="caution">
    <text evidence="1">The sequence shown here is derived from an EMBL/GenBank/DDBJ whole genome shotgun (WGS) entry which is preliminary data.</text>
</comment>
<organism evidence="1 2">
    <name type="scientific">Salmonella enterica subsp. enterica serovar Inverness str. R8-3668</name>
    <dbReference type="NCBI Taxonomy" id="913075"/>
    <lineage>
        <taxon>Bacteria</taxon>
        <taxon>Pseudomonadati</taxon>
        <taxon>Pseudomonadota</taxon>
        <taxon>Gammaproteobacteria</taxon>
        <taxon>Enterobacterales</taxon>
        <taxon>Enterobacteriaceae</taxon>
        <taxon>Salmonella</taxon>
    </lineage>
</organism>
<reference evidence="1 2" key="1">
    <citation type="journal article" date="2011" name="BMC Genomics">
        <title>Genome sequencing reveals diversification of virulence factor content and possible host adaptation in distinct subpopulations of Salmonella enterica.</title>
        <authorList>
            <person name="den Bakker H.C."/>
            <person name="Moreno Switt A.I."/>
            <person name="Govoni G."/>
            <person name="Cummings C.A."/>
            <person name="Ranieri M.L."/>
            <person name="Degoricija L."/>
            <person name="Hoelzer K."/>
            <person name="Rodriguez-Rivera L.D."/>
            <person name="Brown S."/>
            <person name="Bolchacova E."/>
            <person name="Furtado M.R."/>
            <person name="Wiedmann M."/>
        </authorList>
    </citation>
    <scope>NUCLEOTIDE SEQUENCE [LARGE SCALE GENOMIC DNA]</scope>
    <source>
        <strain evidence="1 2">R8-3668</strain>
    </source>
</reference>
<accession>G5NCY0</accession>